<reference evidence="1" key="1">
    <citation type="submission" date="2018-05" db="EMBL/GenBank/DDBJ databases">
        <authorList>
            <person name="Lanie J.A."/>
            <person name="Ng W.-L."/>
            <person name="Kazmierczak K.M."/>
            <person name="Andrzejewski T.M."/>
            <person name="Davidsen T.M."/>
            <person name="Wayne K.J."/>
            <person name="Tettelin H."/>
            <person name="Glass J.I."/>
            <person name="Rusch D."/>
            <person name="Podicherti R."/>
            <person name="Tsui H.-C.T."/>
            <person name="Winkler M.E."/>
        </authorList>
    </citation>
    <scope>NUCLEOTIDE SEQUENCE</scope>
</reference>
<evidence type="ECO:0000313" key="1">
    <source>
        <dbReference type="EMBL" id="SVA24928.1"/>
    </source>
</evidence>
<dbReference type="AlphaFoldDB" id="A0A381UBG2"/>
<gene>
    <name evidence="1" type="ORF">METZ01_LOCUS77782</name>
</gene>
<accession>A0A381UBG2</accession>
<proteinExistence type="predicted"/>
<dbReference type="EMBL" id="UINC01006010">
    <property type="protein sequence ID" value="SVA24928.1"/>
    <property type="molecule type" value="Genomic_DNA"/>
</dbReference>
<sequence>MLLKLSGEAFGGPKGSGINAQTGERIASGVKGIITKTTAALVN</sequence>
<protein>
    <submittedName>
        <fullName evidence="1">Uncharacterized protein</fullName>
    </submittedName>
</protein>
<organism evidence="1">
    <name type="scientific">marine metagenome</name>
    <dbReference type="NCBI Taxonomy" id="408172"/>
    <lineage>
        <taxon>unclassified sequences</taxon>
        <taxon>metagenomes</taxon>
        <taxon>ecological metagenomes</taxon>
    </lineage>
</organism>
<name>A0A381UBG2_9ZZZZ</name>